<keyword evidence="2" id="KW-1185">Reference proteome</keyword>
<dbReference type="EMBL" id="FMVF01000003">
    <property type="protein sequence ID" value="SCY02118.1"/>
    <property type="molecule type" value="Genomic_DNA"/>
</dbReference>
<evidence type="ECO:0000313" key="2">
    <source>
        <dbReference type="Proteomes" id="UP000199354"/>
    </source>
</evidence>
<sequence length="132" mass="14188">MKAITNNQSLNEAIILLEQKRQSDLYLLKEQFDFAKQQLNPVHMIKEEFNDAISSPDLKGKLVKGAVGLLSGFLAKRFVVGSGAGLVAKIAGPVVQAGVTGLVMKKIPNSTGSLKDDGISLLQKGLDKIKIK</sequence>
<name>A0A1G5CIH4_9FLAO</name>
<evidence type="ECO:0000313" key="1">
    <source>
        <dbReference type="EMBL" id="SCY02118.1"/>
    </source>
</evidence>
<dbReference type="STRING" id="490189.SAMN02927903_00548"/>
<dbReference type="OrthoDB" id="1443487at2"/>
<gene>
    <name evidence="1" type="ORF">SAMN02927903_00548</name>
</gene>
<reference evidence="1 2" key="1">
    <citation type="submission" date="2016-10" db="EMBL/GenBank/DDBJ databases">
        <authorList>
            <person name="de Groot N.N."/>
        </authorList>
    </citation>
    <scope>NUCLEOTIDE SEQUENCE [LARGE SCALE GENOMIC DNA]</scope>
    <source>
        <strain evidence="1 2">CGMCC 1.7031</strain>
    </source>
</reference>
<protein>
    <submittedName>
        <fullName evidence="1">Uncharacterized protein</fullName>
    </submittedName>
</protein>
<accession>A0A1G5CIH4</accession>
<dbReference type="AlphaFoldDB" id="A0A1G5CIH4"/>
<proteinExistence type="predicted"/>
<dbReference type="Proteomes" id="UP000199354">
    <property type="component" value="Unassembled WGS sequence"/>
</dbReference>
<organism evidence="1 2">
    <name type="scientific">Flavobacterium caeni</name>
    <dbReference type="NCBI Taxonomy" id="490189"/>
    <lineage>
        <taxon>Bacteria</taxon>
        <taxon>Pseudomonadati</taxon>
        <taxon>Bacteroidota</taxon>
        <taxon>Flavobacteriia</taxon>
        <taxon>Flavobacteriales</taxon>
        <taxon>Flavobacteriaceae</taxon>
        <taxon>Flavobacterium</taxon>
    </lineage>
</organism>
<dbReference type="RefSeq" id="WP_091140795.1">
    <property type="nucleotide sequence ID" value="NZ_FMVF01000003.1"/>
</dbReference>